<gene>
    <name evidence="2" type="ORF">NU09_0268</name>
</gene>
<organism evidence="2 3">
    <name type="scientific">Flavobacterium beibuense</name>
    <dbReference type="NCBI Taxonomy" id="657326"/>
    <lineage>
        <taxon>Bacteria</taxon>
        <taxon>Pseudomonadati</taxon>
        <taxon>Bacteroidota</taxon>
        <taxon>Flavobacteriia</taxon>
        <taxon>Flavobacteriales</taxon>
        <taxon>Flavobacteriaceae</taxon>
        <taxon>Flavobacterium</taxon>
    </lineage>
</organism>
<reference evidence="2 3" key="1">
    <citation type="submission" date="2014-12" db="EMBL/GenBank/DDBJ databases">
        <title>Genome sequence of Flavobacterium beibuense RSKm HC5.</title>
        <authorList>
            <person name="Kim J.F."/>
            <person name="Song J.Y."/>
            <person name="Kwak M.-J."/>
            <person name="Lee S.-W."/>
        </authorList>
    </citation>
    <scope>NUCLEOTIDE SEQUENCE [LARGE SCALE GENOMIC DNA]</scope>
    <source>
        <strain evidence="2 3">RSKm HC5</strain>
    </source>
</reference>
<sequence length="219" mass="25014">MKKGYLLLLLFSALVISCSSSNTKITGSWANQEKIKSEKIKSIFIAALTGNMEAKTTLENELAFQASQRGVESYKSHNVFTRTFTKDDMPSREELLKVIKATNADVIFTVTMKDKETSTRYVPGTTSYYPMGMGYGYYGSFYGYYSNVYPMMYDPGYYTTDRTYYIESNLYDTASEELIWSAQSETYNPYDIDNFVKGYTETLLKQLEKDGIIKPAETK</sequence>
<feature type="signal peptide" evidence="1">
    <location>
        <begin position="1"/>
        <end position="21"/>
    </location>
</feature>
<keyword evidence="3" id="KW-1185">Reference proteome</keyword>
<proteinExistence type="predicted"/>
<dbReference type="Proteomes" id="UP000289775">
    <property type="component" value="Unassembled WGS sequence"/>
</dbReference>
<feature type="chain" id="PRO_5019409131" evidence="1">
    <location>
        <begin position="22"/>
        <end position="219"/>
    </location>
</feature>
<protein>
    <submittedName>
        <fullName evidence="2">Lipoprotein</fullName>
    </submittedName>
</protein>
<evidence type="ECO:0000313" key="3">
    <source>
        <dbReference type="Proteomes" id="UP000289775"/>
    </source>
</evidence>
<keyword evidence="2" id="KW-0449">Lipoprotein</keyword>
<keyword evidence="1" id="KW-0732">Signal</keyword>
<evidence type="ECO:0000256" key="1">
    <source>
        <dbReference type="SAM" id="SignalP"/>
    </source>
</evidence>
<comment type="caution">
    <text evidence="2">The sequence shown here is derived from an EMBL/GenBank/DDBJ whole genome shotgun (WGS) entry which is preliminary data.</text>
</comment>
<dbReference type="EMBL" id="JUIW01000001">
    <property type="protein sequence ID" value="RYJ45676.1"/>
    <property type="molecule type" value="Genomic_DNA"/>
</dbReference>
<evidence type="ECO:0000313" key="2">
    <source>
        <dbReference type="EMBL" id="RYJ45676.1"/>
    </source>
</evidence>
<dbReference type="PROSITE" id="PS51257">
    <property type="entry name" value="PROKAR_LIPOPROTEIN"/>
    <property type="match status" value="1"/>
</dbReference>
<dbReference type="OrthoDB" id="5432319at2"/>
<accession>A0A444WIV9</accession>
<dbReference type="AlphaFoldDB" id="A0A444WIV9"/>
<name>A0A444WIV9_9FLAO</name>
<dbReference type="RefSeq" id="WP_129749442.1">
    <property type="nucleotide sequence ID" value="NZ_JUIW01000001.1"/>
</dbReference>